<gene>
    <name evidence="1" type="ORF">ACHAWO_004347</name>
</gene>
<sequence length="244" mass="27662">MNSNHIRKQIVDLKMMLLTNILSIQSTLSSFHPLLIEGPSSDDRDPSHVASKIVTNLRHHWKQHNITKPILLITQGDPLTERGISAITRRVADELGVRRCLVCLDDHIDPEHTKLADRHDVQFELRYSQLVDIINKHHNQGKPSCAESQKELLIDAVERAIDNRISYKNTKIKELELSPMAPWSKQYALLQEVTKLGFKRICNEVTIAHTVGEIPEFGVTGFYEVGLELGLIDPSADMVDYSSE</sequence>
<name>A0ABD3N8G7_9STRA</name>
<accession>A0ABD3N8G7</accession>
<dbReference type="AlphaFoldDB" id="A0ABD3N8G7"/>
<proteinExistence type="predicted"/>
<evidence type="ECO:0000313" key="1">
    <source>
        <dbReference type="EMBL" id="KAL3772315.1"/>
    </source>
</evidence>
<keyword evidence="2" id="KW-1185">Reference proteome</keyword>
<protein>
    <submittedName>
        <fullName evidence="1">Uncharacterized protein</fullName>
    </submittedName>
</protein>
<reference evidence="1 2" key="1">
    <citation type="submission" date="2024-10" db="EMBL/GenBank/DDBJ databases">
        <title>Updated reference genomes for cyclostephanoid diatoms.</title>
        <authorList>
            <person name="Roberts W.R."/>
            <person name="Alverson A.J."/>
        </authorList>
    </citation>
    <scope>NUCLEOTIDE SEQUENCE [LARGE SCALE GENOMIC DNA]</scope>
    <source>
        <strain evidence="1 2">AJA010-31</strain>
    </source>
</reference>
<evidence type="ECO:0000313" key="2">
    <source>
        <dbReference type="Proteomes" id="UP001530400"/>
    </source>
</evidence>
<dbReference type="EMBL" id="JALLPJ020001269">
    <property type="protein sequence ID" value="KAL3772315.1"/>
    <property type="molecule type" value="Genomic_DNA"/>
</dbReference>
<comment type="caution">
    <text evidence="1">The sequence shown here is derived from an EMBL/GenBank/DDBJ whole genome shotgun (WGS) entry which is preliminary data.</text>
</comment>
<organism evidence="1 2">
    <name type="scientific">Cyclotella atomus</name>
    <dbReference type="NCBI Taxonomy" id="382360"/>
    <lineage>
        <taxon>Eukaryota</taxon>
        <taxon>Sar</taxon>
        <taxon>Stramenopiles</taxon>
        <taxon>Ochrophyta</taxon>
        <taxon>Bacillariophyta</taxon>
        <taxon>Coscinodiscophyceae</taxon>
        <taxon>Thalassiosirophycidae</taxon>
        <taxon>Stephanodiscales</taxon>
        <taxon>Stephanodiscaceae</taxon>
        <taxon>Cyclotella</taxon>
    </lineage>
</organism>
<dbReference type="Proteomes" id="UP001530400">
    <property type="component" value="Unassembled WGS sequence"/>
</dbReference>